<evidence type="ECO:0000256" key="2">
    <source>
        <dbReference type="ARBA" id="ARBA00022771"/>
    </source>
</evidence>
<keyword evidence="12" id="KW-1185">Reference proteome</keyword>
<dbReference type="PROSITE" id="PS00518">
    <property type="entry name" value="ZF_RING_1"/>
    <property type="match status" value="1"/>
</dbReference>
<dbReference type="STRING" id="2004952.A0A2C5ZD22"/>
<organism evidence="11 12">
    <name type="scientific">Ophiocordyceps camponoti-rufipedis</name>
    <dbReference type="NCBI Taxonomy" id="2004952"/>
    <lineage>
        <taxon>Eukaryota</taxon>
        <taxon>Fungi</taxon>
        <taxon>Dikarya</taxon>
        <taxon>Ascomycota</taxon>
        <taxon>Pezizomycotina</taxon>
        <taxon>Sordariomycetes</taxon>
        <taxon>Hypocreomycetidae</taxon>
        <taxon>Hypocreales</taxon>
        <taxon>Ophiocordycipitaceae</taxon>
        <taxon>Ophiocordyceps</taxon>
    </lineage>
</organism>
<dbReference type="EMBL" id="NJES01000099">
    <property type="protein sequence ID" value="PHH77916.1"/>
    <property type="molecule type" value="Genomic_DNA"/>
</dbReference>
<dbReference type="Gene3D" id="3.40.1090.10">
    <property type="entry name" value="Cytosolic phospholipase A2 catalytic domain"/>
    <property type="match status" value="1"/>
</dbReference>
<dbReference type="Pfam" id="PF01734">
    <property type="entry name" value="Patatin"/>
    <property type="match status" value="1"/>
</dbReference>
<evidence type="ECO:0008006" key="13">
    <source>
        <dbReference type="Google" id="ProtNLM"/>
    </source>
</evidence>
<dbReference type="SUPFAM" id="SSF52151">
    <property type="entry name" value="FabD/lysophospholipase-like"/>
    <property type="match status" value="1"/>
</dbReference>
<comment type="caution">
    <text evidence="11">The sequence shown here is derived from an EMBL/GenBank/DDBJ whole genome shotgun (WGS) entry which is preliminary data.</text>
</comment>
<dbReference type="PANTHER" id="PTHR24185:SF1">
    <property type="entry name" value="CALCIUM-INDEPENDENT PHOSPHOLIPASE A2-GAMMA"/>
    <property type="match status" value="1"/>
</dbReference>
<dbReference type="InterPro" id="IPR002641">
    <property type="entry name" value="PNPLA_dom"/>
</dbReference>
<evidence type="ECO:0000256" key="5">
    <source>
        <dbReference type="ARBA" id="ARBA00022963"/>
    </source>
</evidence>
<dbReference type="PROSITE" id="PS51635">
    <property type="entry name" value="PNPLA"/>
    <property type="match status" value="1"/>
</dbReference>
<feature type="domain" description="PNPLA" evidence="10">
    <location>
        <begin position="736"/>
        <end position="945"/>
    </location>
</feature>
<dbReference type="GO" id="GO:0046486">
    <property type="term" value="P:glycerolipid metabolic process"/>
    <property type="evidence" value="ECO:0007669"/>
    <property type="project" value="UniProtKB-ARBA"/>
</dbReference>
<evidence type="ECO:0000256" key="8">
    <source>
        <dbReference type="PROSITE-ProRule" id="PRU01161"/>
    </source>
</evidence>
<feature type="short sequence motif" description="GXGXXG" evidence="8">
    <location>
        <begin position="740"/>
        <end position="745"/>
    </location>
</feature>
<keyword evidence="4" id="KW-0862">Zinc</keyword>
<dbReference type="InterPro" id="IPR016035">
    <property type="entry name" value="Acyl_Trfase/lysoPLipase"/>
</dbReference>
<dbReference type="GO" id="GO:0008270">
    <property type="term" value="F:zinc ion binding"/>
    <property type="evidence" value="ECO:0007669"/>
    <property type="project" value="UniProtKB-KW"/>
</dbReference>
<feature type="active site" description="Proton acceptor" evidence="8">
    <location>
        <position position="932"/>
    </location>
</feature>
<dbReference type="CDD" id="cd19757">
    <property type="entry name" value="Bbox1"/>
    <property type="match status" value="1"/>
</dbReference>
<dbReference type="PANTHER" id="PTHR24185">
    <property type="entry name" value="CALCIUM-INDEPENDENT PHOSPHOLIPASE A2-GAMMA"/>
    <property type="match status" value="1"/>
</dbReference>
<evidence type="ECO:0000313" key="11">
    <source>
        <dbReference type="EMBL" id="PHH77916.1"/>
    </source>
</evidence>
<feature type="short sequence motif" description="GXSXG" evidence="8">
    <location>
        <begin position="773"/>
        <end position="777"/>
    </location>
</feature>
<keyword evidence="5 8" id="KW-0442">Lipid degradation</keyword>
<gene>
    <name evidence="11" type="ORF">CDD80_7598</name>
</gene>
<dbReference type="AlphaFoldDB" id="A0A2C5ZD22"/>
<proteinExistence type="predicted"/>
<keyword evidence="2 7" id="KW-0863">Zinc-finger</keyword>
<feature type="short sequence motif" description="DGA/G" evidence="8">
    <location>
        <begin position="932"/>
        <end position="934"/>
    </location>
</feature>
<reference evidence="11 12" key="1">
    <citation type="submission" date="2017-06" db="EMBL/GenBank/DDBJ databases">
        <title>Ant-infecting Ophiocordyceps genomes reveal a high diversity of potential behavioral manipulation genes and a possible major role for enterotoxins.</title>
        <authorList>
            <person name="De Bekker C."/>
            <person name="Evans H.C."/>
            <person name="Brachmann A."/>
            <person name="Hughes D.P."/>
        </authorList>
    </citation>
    <scope>NUCLEOTIDE SEQUENCE [LARGE SCALE GENOMIC DNA]</scope>
    <source>
        <strain evidence="11 12">Map16</strain>
    </source>
</reference>
<evidence type="ECO:0000256" key="6">
    <source>
        <dbReference type="ARBA" id="ARBA00023098"/>
    </source>
</evidence>
<keyword evidence="3 8" id="KW-0378">Hydrolase</keyword>
<dbReference type="InterPro" id="IPR027417">
    <property type="entry name" value="P-loop_NTPase"/>
</dbReference>
<feature type="domain" description="RING-type" evidence="9">
    <location>
        <begin position="668"/>
        <end position="712"/>
    </location>
</feature>
<protein>
    <recommendedName>
        <fullName evidence="13">PNPLA domain-containing protein</fullName>
    </recommendedName>
</protein>
<evidence type="ECO:0000259" key="10">
    <source>
        <dbReference type="PROSITE" id="PS51635"/>
    </source>
</evidence>
<dbReference type="GO" id="GO:0016020">
    <property type="term" value="C:membrane"/>
    <property type="evidence" value="ECO:0007669"/>
    <property type="project" value="TreeGrafter"/>
</dbReference>
<dbReference type="InterPro" id="IPR017907">
    <property type="entry name" value="Znf_RING_CS"/>
</dbReference>
<feature type="active site" description="Nucleophile" evidence="8">
    <location>
        <position position="775"/>
    </location>
</feature>
<evidence type="ECO:0000313" key="12">
    <source>
        <dbReference type="Proteomes" id="UP000226431"/>
    </source>
</evidence>
<keyword evidence="6 8" id="KW-0443">Lipid metabolism</keyword>
<name>A0A2C5ZD22_9HYPO</name>
<accession>A0A2C5ZD22</accession>
<dbReference type="GO" id="GO:0016042">
    <property type="term" value="P:lipid catabolic process"/>
    <property type="evidence" value="ECO:0007669"/>
    <property type="project" value="UniProtKB-UniRule"/>
</dbReference>
<evidence type="ECO:0000256" key="4">
    <source>
        <dbReference type="ARBA" id="ARBA00022833"/>
    </source>
</evidence>
<dbReference type="PROSITE" id="PS50089">
    <property type="entry name" value="ZF_RING_2"/>
    <property type="match status" value="1"/>
</dbReference>
<dbReference type="SUPFAM" id="SSF52540">
    <property type="entry name" value="P-loop containing nucleoside triphosphate hydrolases"/>
    <property type="match status" value="1"/>
</dbReference>
<keyword evidence="1" id="KW-0479">Metal-binding</keyword>
<dbReference type="InterPro" id="IPR001841">
    <property type="entry name" value="Znf_RING"/>
</dbReference>
<evidence type="ECO:0000256" key="3">
    <source>
        <dbReference type="ARBA" id="ARBA00022801"/>
    </source>
</evidence>
<dbReference type="CDD" id="cd07199">
    <property type="entry name" value="Pat17_PNPLA8_PNPLA9_like"/>
    <property type="match status" value="1"/>
</dbReference>
<evidence type="ECO:0000259" key="9">
    <source>
        <dbReference type="PROSITE" id="PS50089"/>
    </source>
</evidence>
<dbReference type="GO" id="GO:0019369">
    <property type="term" value="P:arachidonate metabolic process"/>
    <property type="evidence" value="ECO:0007669"/>
    <property type="project" value="TreeGrafter"/>
</dbReference>
<evidence type="ECO:0000256" key="7">
    <source>
        <dbReference type="PROSITE-ProRule" id="PRU00175"/>
    </source>
</evidence>
<dbReference type="OrthoDB" id="194358at2759"/>
<evidence type="ECO:0000256" key="1">
    <source>
        <dbReference type="ARBA" id="ARBA00022723"/>
    </source>
</evidence>
<dbReference type="Proteomes" id="UP000226431">
    <property type="component" value="Unassembled WGS sequence"/>
</dbReference>
<dbReference type="GO" id="GO:0047499">
    <property type="term" value="F:calcium-independent phospholipase A2 activity"/>
    <property type="evidence" value="ECO:0007669"/>
    <property type="project" value="TreeGrafter"/>
</dbReference>
<sequence length="1264" mass="142416">MTRVNIRHASSPSYTYFLSRNFIQLAFGIGGTVQWPNAQCSCDSDEASELLYCMKCDDMFCKSCWMTERRHAKPGHEETLPSDAMTIHTTLKVRLEEYSLLQEAVRLYSQKTSPRRLGARSEWFGVTAKNETGNYHLSEGPAYEDMVLEPCGYSSPGTFPALVSFVGETGCGKSTLISLLIKFSKSRVSSMFRTPIVGESGSRNSTSSNVHLYADPATFLKKHPILYADCEGMDGDEVPAELSKNGQHQASSDSAGEKLIQFNPQKIDWQDATKDGETVSRRRITKTLFPRILYIFSDVVVYIVHNRIRLEDTLLHLIAWAHQATEQAYNKPVLPCAIIAFMNKDGQVDPEDYDIDTAKRNVFAKLNNIRRYPDLQQYVEYWEKNNNSIETAQALLSCYYSSVSVVNFPNGQLPSRMRKQAATLYNKISESCRESQKRRERARMMLSASTLPLYIRKAFTHFATHCHTPFDFSDAWIDLHSVSFNLEGSIFNLATKFGRLRRLRGMRVWEEIAPFVASCLLLNWFRKQPPGDFADATKLPKKIWEQCDKAALDYWWHYWPCQHKDDFIGSCVNSPSGHELHQGQNKRQCKVNDREVKDGSLWSHTAEQLQAKFRELVEEALSKLAEEAGSEHRGTESLQRVSALHLRNVNTFCKKLDNVDDFSSHSTCLMCLDGIPEHCLPCGHVICSTCVETAGSPIAGGFVELERCPLLEHRGEDWRVPWVGSVKPDQAGLRILALDGGGIKGIVELDILKRIQEQLGSVPLREFFDLIVGTSAGGIIACGLGPAHLTVQECALKFETLSAKAFSSSSVRKIPLIGKLVDEMFSVFNHGRYKTKSLEDAYKEAFPENLKLFGGAGSAASVKVAVTTSTKQGGVIVLGNYNRKPPAQAFYDFQRPPPEREMRLWEAARATSAAPTYFAPYAHSGTSQVYLDGGLWHNNPIRIADAESRAIWPSSKPRQPDLILSIGGGFHETESTLTEGAQKYHEQIKAEAASQEGRGQTWRDNDDYVRFLVSVVLSQIKSSLSCERIWHEWLEARAPGGEADRRRYRRLTVEFPKVVEMDDASEEAMDVCHDAVKGMEGGQFVEVADRLIASCFFFHFGTEDIVKLSDGRFEVSGTLLCRLQPESIAKLADHLETLSKPTPSFRPYFIVRETHEEKGSRICIEASTLAKMKQKGRFAIPCEIRVSSTLAETEILLVLRGERQRPADVPHISGFPRKLQHDYDVEFIRSVGNINRRMHRVLDWFTGQRPRGKQHILTLRISST</sequence>